<keyword evidence="2" id="KW-0805">Transcription regulation</keyword>
<dbReference type="Gene3D" id="1.10.10.10">
    <property type="entry name" value="Winged helix-like DNA-binding domain superfamily/Winged helix DNA-binding domain"/>
    <property type="match status" value="1"/>
</dbReference>
<evidence type="ECO:0000256" key="6">
    <source>
        <dbReference type="PROSITE-ProRule" id="PRU00169"/>
    </source>
</evidence>
<accession>A0ABT4D8A0</accession>
<name>A0ABT4D8A0_9CLOT</name>
<evidence type="ECO:0000256" key="2">
    <source>
        <dbReference type="ARBA" id="ARBA00023015"/>
    </source>
</evidence>
<protein>
    <recommendedName>
        <fullName evidence="1">Stage 0 sporulation protein A homolog</fullName>
    </recommendedName>
</protein>
<dbReference type="PROSITE" id="PS51755">
    <property type="entry name" value="OMPR_PHOB"/>
    <property type="match status" value="1"/>
</dbReference>
<dbReference type="InterPro" id="IPR039420">
    <property type="entry name" value="WalR-like"/>
</dbReference>
<dbReference type="Gene3D" id="6.10.250.690">
    <property type="match status" value="1"/>
</dbReference>
<evidence type="ECO:0000313" key="10">
    <source>
        <dbReference type="EMBL" id="MCY6958524.1"/>
    </source>
</evidence>
<dbReference type="CDD" id="cd00383">
    <property type="entry name" value="trans_reg_C"/>
    <property type="match status" value="1"/>
</dbReference>
<feature type="modified residue" description="4-aspartylphosphate" evidence="6">
    <location>
        <position position="52"/>
    </location>
</feature>
<evidence type="ECO:0000313" key="11">
    <source>
        <dbReference type="Proteomes" id="UP001144612"/>
    </source>
</evidence>
<evidence type="ECO:0000256" key="5">
    <source>
        <dbReference type="ARBA" id="ARBA00024867"/>
    </source>
</evidence>
<dbReference type="RefSeq" id="WP_268060936.1">
    <property type="nucleotide sequence ID" value="NZ_JAPQFJ010000006.1"/>
</dbReference>
<dbReference type="CDD" id="cd17574">
    <property type="entry name" value="REC_OmpR"/>
    <property type="match status" value="1"/>
</dbReference>
<reference evidence="10" key="1">
    <citation type="submission" date="2022-12" db="EMBL/GenBank/DDBJ databases">
        <title>Clostridium sp. nov., isolated from industrial wastewater.</title>
        <authorList>
            <person name="Jiayan W."/>
        </authorList>
    </citation>
    <scope>NUCLEOTIDE SEQUENCE</scope>
    <source>
        <strain evidence="10">ZC22-4</strain>
    </source>
</reference>
<dbReference type="Gene3D" id="3.40.50.2300">
    <property type="match status" value="1"/>
</dbReference>
<proteinExistence type="predicted"/>
<dbReference type="InterPro" id="IPR016032">
    <property type="entry name" value="Sig_transdc_resp-reg_C-effctor"/>
</dbReference>
<dbReference type="Pfam" id="PF00072">
    <property type="entry name" value="Response_reg"/>
    <property type="match status" value="1"/>
</dbReference>
<dbReference type="SUPFAM" id="SSF52172">
    <property type="entry name" value="CheY-like"/>
    <property type="match status" value="1"/>
</dbReference>
<dbReference type="PANTHER" id="PTHR48111">
    <property type="entry name" value="REGULATOR OF RPOS"/>
    <property type="match status" value="1"/>
</dbReference>
<organism evidence="10 11">
    <name type="scientific">Clostridium brassicae</name>
    <dbReference type="NCBI Taxonomy" id="2999072"/>
    <lineage>
        <taxon>Bacteria</taxon>
        <taxon>Bacillati</taxon>
        <taxon>Bacillota</taxon>
        <taxon>Clostridia</taxon>
        <taxon>Eubacteriales</taxon>
        <taxon>Clostridiaceae</taxon>
        <taxon>Clostridium</taxon>
    </lineage>
</organism>
<keyword evidence="6" id="KW-0597">Phosphoprotein</keyword>
<gene>
    <name evidence="10" type="ORF">OW729_07905</name>
</gene>
<feature type="domain" description="Response regulatory" evidence="8">
    <location>
        <begin position="3"/>
        <end position="117"/>
    </location>
</feature>
<evidence type="ECO:0000256" key="3">
    <source>
        <dbReference type="ARBA" id="ARBA00023125"/>
    </source>
</evidence>
<evidence type="ECO:0000259" key="8">
    <source>
        <dbReference type="PROSITE" id="PS50110"/>
    </source>
</evidence>
<feature type="DNA-binding region" description="OmpR/PhoB-type" evidence="7">
    <location>
        <begin position="126"/>
        <end position="226"/>
    </location>
</feature>
<dbReference type="EMBL" id="JAPQFJ010000006">
    <property type="protein sequence ID" value="MCY6958524.1"/>
    <property type="molecule type" value="Genomic_DNA"/>
</dbReference>
<keyword evidence="3 7" id="KW-0238">DNA-binding</keyword>
<dbReference type="SUPFAM" id="SSF46894">
    <property type="entry name" value="C-terminal effector domain of the bipartite response regulators"/>
    <property type="match status" value="1"/>
</dbReference>
<dbReference type="PANTHER" id="PTHR48111:SF73">
    <property type="entry name" value="ALKALINE PHOSPHATASE SYNTHESIS TRANSCRIPTIONAL REGULATORY PROTEIN PHOP"/>
    <property type="match status" value="1"/>
</dbReference>
<dbReference type="PROSITE" id="PS50110">
    <property type="entry name" value="RESPONSE_REGULATORY"/>
    <property type="match status" value="1"/>
</dbReference>
<evidence type="ECO:0000256" key="4">
    <source>
        <dbReference type="ARBA" id="ARBA00023163"/>
    </source>
</evidence>
<dbReference type="InterPro" id="IPR011006">
    <property type="entry name" value="CheY-like_superfamily"/>
</dbReference>
<evidence type="ECO:0000256" key="1">
    <source>
        <dbReference type="ARBA" id="ARBA00018672"/>
    </source>
</evidence>
<evidence type="ECO:0000256" key="7">
    <source>
        <dbReference type="PROSITE-ProRule" id="PRU01091"/>
    </source>
</evidence>
<comment type="function">
    <text evidence="5">May play the central regulatory role in sporulation. It may be an element of the effector pathway responsible for the activation of sporulation genes in response to nutritional stress. Spo0A may act in concert with spo0H (a sigma factor) to control the expression of some genes that are critical to the sporulation process.</text>
</comment>
<keyword evidence="11" id="KW-1185">Reference proteome</keyword>
<dbReference type="Pfam" id="PF00486">
    <property type="entry name" value="Trans_reg_C"/>
    <property type="match status" value="1"/>
</dbReference>
<dbReference type="SMART" id="SM00862">
    <property type="entry name" value="Trans_reg_C"/>
    <property type="match status" value="1"/>
</dbReference>
<evidence type="ECO:0000259" key="9">
    <source>
        <dbReference type="PROSITE" id="PS51755"/>
    </source>
</evidence>
<feature type="domain" description="OmpR/PhoB-type" evidence="9">
    <location>
        <begin position="126"/>
        <end position="226"/>
    </location>
</feature>
<dbReference type="SMART" id="SM00448">
    <property type="entry name" value="REC"/>
    <property type="match status" value="1"/>
</dbReference>
<comment type="caution">
    <text evidence="10">The sequence shown here is derived from an EMBL/GenBank/DDBJ whole genome shotgun (WGS) entry which is preliminary data.</text>
</comment>
<keyword evidence="4" id="KW-0804">Transcription</keyword>
<dbReference type="InterPro" id="IPR036388">
    <property type="entry name" value="WH-like_DNA-bd_sf"/>
</dbReference>
<dbReference type="InterPro" id="IPR001789">
    <property type="entry name" value="Sig_transdc_resp-reg_receiver"/>
</dbReference>
<sequence>MANILLVEDDEALNRGISFKLKKEGYNVFKVAYLMEARKIIHSENIDLVLLDVNLPDGNGFEFCNEIRNINNNILVIFLTVCDQEVDIVTGYDIGADDYITKPFSLMVLMLKVKAVLRRKVKVRSKKIIFSGDIVFHDEELKVFKSDKELFLSKTEFKLLKCLICNYNQIVTKDQILNELWDIDGNFINENTLAVNIRRLREKIEDDPSKPKYIKNIRGIGYTWGQGCKLND</sequence>
<dbReference type="Proteomes" id="UP001144612">
    <property type="component" value="Unassembled WGS sequence"/>
</dbReference>
<dbReference type="InterPro" id="IPR001867">
    <property type="entry name" value="OmpR/PhoB-type_DNA-bd"/>
</dbReference>